<evidence type="ECO:0000259" key="4">
    <source>
        <dbReference type="PROSITE" id="PS51077"/>
    </source>
</evidence>
<dbReference type="InterPro" id="IPR005471">
    <property type="entry name" value="Tscrpt_reg_IclR_N"/>
</dbReference>
<keyword evidence="3" id="KW-0804">Transcription</keyword>
<dbReference type="SMART" id="SM00346">
    <property type="entry name" value="HTH_ICLR"/>
    <property type="match status" value="1"/>
</dbReference>
<accession>A0AAW8E8V0</accession>
<evidence type="ECO:0000256" key="1">
    <source>
        <dbReference type="ARBA" id="ARBA00023015"/>
    </source>
</evidence>
<dbReference type="InterPro" id="IPR029016">
    <property type="entry name" value="GAF-like_dom_sf"/>
</dbReference>
<dbReference type="GO" id="GO:0045892">
    <property type="term" value="P:negative regulation of DNA-templated transcription"/>
    <property type="evidence" value="ECO:0007669"/>
    <property type="project" value="TreeGrafter"/>
</dbReference>
<dbReference type="InterPro" id="IPR036390">
    <property type="entry name" value="WH_DNA-bd_sf"/>
</dbReference>
<gene>
    <name evidence="6" type="ORF">J2W39_000195</name>
</gene>
<reference evidence="6" key="1">
    <citation type="submission" date="2023-07" db="EMBL/GenBank/DDBJ databases">
        <title>Sorghum-associated microbial communities from plants grown in Nebraska, USA.</title>
        <authorList>
            <person name="Schachtman D."/>
        </authorList>
    </citation>
    <scope>NUCLEOTIDE SEQUENCE</scope>
    <source>
        <strain evidence="6">DS3315</strain>
    </source>
</reference>
<organism evidence="6 7">
    <name type="scientific">Variovorax paradoxus</name>
    <dbReference type="NCBI Taxonomy" id="34073"/>
    <lineage>
        <taxon>Bacteria</taxon>
        <taxon>Pseudomonadati</taxon>
        <taxon>Pseudomonadota</taxon>
        <taxon>Betaproteobacteria</taxon>
        <taxon>Burkholderiales</taxon>
        <taxon>Comamonadaceae</taxon>
        <taxon>Variovorax</taxon>
    </lineage>
</organism>
<dbReference type="SUPFAM" id="SSF55781">
    <property type="entry name" value="GAF domain-like"/>
    <property type="match status" value="1"/>
</dbReference>
<protein>
    <submittedName>
        <fullName evidence="6">DNA-binding IclR family transcriptional regulator</fullName>
    </submittedName>
</protein>
<name>A0AAW8E8V0_VARPD</name>
<proteinExistence type="predicted"/>
<feature type="domain" description="IclR-ED" evidence="5">
    <location>
        <begin position="71"/>
        <end position="254"/>
    </location>
</feature>
<dbReference type="AlphaFoldDB" id="A0AAW8E8V0"/>
<dbReference type="GO" id="GO:0003677">
    <property type="term" value="F:DNA binding"/>
    <property type="evidence" value="ECO:0007669"/>
    <property type="project" value="UniProtKB-KW"/>
</dbReference>
<evidence type="ECO:0000259" key="5">
    <source>
        <dbReference type="PROSITE" id="PS51078"/>
    </source>
</evidence>
<comment type="caution">
    <text evidence="6">The sequence shown here is derived from an EMBL/GenBank/DDBJ whole genome shotgun (WGS) entry which is preliminary data.</text>
</comment>
<dbReference type="Pfam" id="PF01614">
    <property type="entry name" value="IclR_C"/>
    <property type="match status" value="1"/>
</dbReference>
<dbReference type="InterPro" id="IPR036388">
    <property type="entry name" value="WH-like_DNA-bd_sf"/>
</dbReference>
<dbReference type="PROSITE" id="PS51078">
    <property type="entry name" value="ICLR_ED"/>
    <property type="match status" value="1"/>
</dbReference>
<dbReference type="Gene3D" id="3.30.450.40">
    <property type="match status" value="1"/>
</dbReference>
<dbReference type="PANTHER" id="PTHR30136:SF24">
    <property type="entry name" value="HTH-TYPE TRANSCRIPTIONAL REPRESSOR ALLR"/>
    <property type="match status" value="1"/>
</dbReference>
<evidence type="ECO:0000256" key="2">
    <source>
        <dbReference type="ARBA" id="ARBA00023125"/>
    </source>
</evidence>
<evidence type="ECO:0000256" key="3">
    <source>
        <dbReference type="ARBA" id="ARBA00023163"/>
    </source>
</evidence>
<feature type="domain" description="HTH iclR-type" evidence="4">
    <location>
        <begin position="8"/>
        <end position="70"/>
    </location>
</feature>
<dbReference type="Pfam" id="PF09339">
    <property type="entry name" value="HTH_IclR"/>
    <property type="match status" value="1"/>
</dbReference>
<dbReference type="Proteomes" id="UP001224845">
    <property type="component" value="Unassembled WGS sequence"/>
</dbReference>
<evidence type="ECO:0000313" key="7">
    <source>
        <dbReference type="Proteomes" id="UP001224845"/>
    </source>
</evidence>
<dbReference type="PROSITE" id="PS51077">
    <property type="entry name" value="HTH_ICLR"/>
    <property type="match status" value="1"/>
</dbReference>
<dbReference type="RefSeq" id="WP_307591635.1">
    <property type="nucleotide sequence ID" value="NZ_JAUSRV010000001.1"/>
</dbReference>
<dbReference type="PANTHER" id="PTHR30136">
    <property type="entry name" value="HELIX-TURN-HELIX TRANSCRIPTIONAL REGULATOR, ICLR FAMILY"/>
    <property type="match status" value="1"/>
</dbReference>
<dbReference type="GO" id="GO:0003700">
    <property type="term" value="F:DNA-binding transcription factor activity"/>
    <property type="evidence" value="ECO:0007669"/>
    <property type="project" value="TreeGrafter"/>
</dbReference>
<dbReference type="EMBL" id="JAUSRV010000001">
    <property type="protein sequence ID" value="MDP9968972.1"/>
    <property type="molecule type" value="Genomic_DNA"/>
</dbReference>
<evidence type="ECO:0000313" key="6">
    <source>
        <dbReference type="EMBL" id="MDP9968972.1"/>
    </source>
</evidence>
<dbReference type="Gene3D" id="1.10.10.10">
    <property type="entry name" value="Winged helix-like DNA-binding domain superfamily/Winged helix DNA-binding domain"/>
    <property type="match status" value="1"/>
</dbReference>
<keyword evidence="1" id="KW-0805">Transcription regulation</keyword>
<dbReference type="SUPFAM" id="SSF46785">
    <property type="entry name" value="Winged helix' DNA-binding domain"/>
    <property type="match status" value="1"/>
</dbReference>
<dbReference type="InterPro" id="IPR050707">
    <property type="entry name" value="HTH_MetabolicPath_Reg"/>
</dbReference>
<keyword evidence="2 6" id="KW-0238">DNA-binding</keyword>
<sequence length="282" mass="30694">MAVAVEGGAILDRATKIIDFIVSTDRPVTVQEIVDAVQLPRPTVHRICGTLQSMGLLARDVTPNRLGVGPALTRLSVAALASTGSALPRRAILRRVVDEVQETVTLTVLDHDELLFLDRVESPNPLRLQLFSGSRTPLHCTSAGKLFLAMQPAAQRRTWLANCSLHRYTGNTITNTDALEKELTRIRATKVSEDSQEYIEGLVALAVPILDVRGRMIAAVSVNGPSTRLRMERRDQYVEALRRAARELRSCLTDTASEVGAPTADDSTLTASIGLELLQPAQ</sequence>
<dbReference type="InterPro" id="IPR014757">
    <property type="entry name" value="Tscrpt_reg_IclR_C"/>
</dbReference>